<dbReference type="AlphaFoldDB" id="A0A562NMD4"/>
<protein>
    <submittedName>
        <fullName evidence="1">Phosphonate metabolism protein PhnH</fullName>
    </submittedName>
</protein>
<gene>
    <name evidence="1" type="ORF">IQ26_04142</name>
</gene>
<dbReference type="Proteomes" id="UP000317122">
    <property type="component" value="Unassembled WGS sequence"/>
</dbReference>
<reference evidence="1 2" key="1">
    <citation type="journal article" date="2015" name="Stand. Genomic Sci.">
        <title>Genomic Encyclopedia of Bacterial and Archaeal Type Strains, Phase III: the genomes of soil and plant-associated and newly described type strains.</title>
        <authorList>
            <person name="Whitman W.B."/>
            <person name="Woyke T."/>
            <person name="Klenk H.P."/>
            <person name="Zhou Y."/>
            <person name="Lilburn T.G."/>
            <person name="Beck B.J."/>
            <person name="De Vos P."/>
            <person name="Vandamme P."/>
            <person name="Eisen J.A."/>
            <person name="Garrity G."/>
            <person name="Hugenholtz P."/>
            <person name="Kyrpides N.C."/>
        </authorList>
    </citation>
    <scope>NUCLEOTIDE SEQUENCE [LARGE SCALE GENOMIC DNA]</scope>
    <source>
        <strain evidence="1 2">CGMCC 1.2546</strain>
    </source>
</reference>
<dbReference type="InterPro" id="IPR038058">
    <property type="entry name" value="PhnH-like_sp"/>
</dbReference>
<comment type="caution">
    <text evidence="1">The sequence shown here is derived from an EMBL/GenBank/DDBJ whole genome shotgun (WGS) entry which is preliminary data.</text>
</comment>
<evidence type="ECO:0000313" key="2">
    <source>
        <dbReference type="Proteomes" id="UP000317122"/>
    </source>
</evidence>
<organism evidence="1 2">
    <name type="scientific">Mesorhizobium tianshanense</name>
    <dbReference type="NCBI Taxonomy" id="39844"/>
    <lineage>
        <taxon>Bacteria</taxon>
        <taxon>Pseudomonadati</taxon>
        <taxon>Pseudomonadota</taxon>
        <taxon>Alphaproteobacteria</taxon>
        <taxon>Hyphomicrobiales</taxon>
        <taxon>Phyllobacteriaceae</taxon>
        <taxon>Mesorhizobium</taxon>
    </lineage>
</organism>
<dbReference type="GO" id="GO:0019634">
    <property type="term" value="P:organic phosphonate metabolic process"/>
    <property type="evidence" value="ECO:0007669"/>
    <property type="project" value="InterPro"/>
</dbReference>
<dbReference type="Pfam" id="PF05845">
    <property type="entry name" value="PhnH"/>
    <property type="match status" value="1"/>
</dbReference>
<dbReference type="InterPro" id="IPR008772">
    <property type="entry name" value="Phosphonate_metab_PhnH"/>
</dbReference>
<keyword evidence="2" id="KW-1185">Reference proteome</keyword>
<dbReference type="Gene3D" id="3.40.50.11310">
    <property type="entry name" value="Bacterial phosphonate metabolism protein PhnH"/>
    <property type="match status" value="1"/>
</dbReference>
<dbReference type="EMBL" id="VLKT01000026">
    <property type="protein sequence ID" value="TWI33141.1"/>
    <property type="molecule type" value="Genomic_DNA"/>
</dbReference>
<evidence type="ECO:0000313" key="1">
    <source>
        <dbReference type="EMBL" id="TWI33141.1"/>
    </source>
</evidence>
<proteinExistence type="predicted"/>
<accession>A0A562NMD4</accession>
<name>A0A562NMD4_9HYPH</name>
<dbReference type="SUPFAM" id="SSF159709">
    <property type="entry name" value="PhnH-like"/>
    <property type="match status" value="1"/>
</dbReference>
<sequence>MGTEPPRPHSNLPAGGLSVIAESLLDRECTFCVESDQDLDRAFAITGARRVPLAEANYVFAPLATAEEVARQAVLRIGTLAYPDEAATLFAPVRFGFGQELRLTGPGIKDSLTDRDRRH</sequence>